<dbReference type="Gene3D" id="3.40.50.880">
    <property type="match status" value="1"/>
</dbReference>
<dbReference type="RefSeq" id="WP_255841078.1">
    <property type="nucleotide sequence ID" value="NZ_CP094358.1"/>
</dbReference>
<dbReference type="KEGG" id="fbm:MQE35_09330"/>
<evidence type="ECO:0000259" key="1">
    <source>
        <dbReference type="Pfam" id="PF06283"/>
    </source>
</evidence>
<dbReference type="PANTHER" id="PTHR40469">
    <property type="entry name" value="SECRETED GLYCOSYL HYDROLASE"/>
    <property type="match status" value="1"/>
</dbReference>
<protein>
    <submittedName>
        <fullName evidence="2">ThuA domain-containing protein</fullName>
    </submittedName>
</protein>
<organism evidence="2 3">
    <name type="scientific">Abyssalbus ytuae</name>
    <dbReference type="NCBI Taxonomy" id="2926907"/>
    <lineage>
        <taxon>Bacteria</taxon>
        <taxon>Pseudomonadati</taxon>
        <taxon>Bacteroidota</taxon>
        <taxon>Flavobacteriia</taxon>
        <taxon>Flavobacteriales</taxon>
        <taxon>Flavobacteriaceae</taxon>
        <taxon>Abyssalbus</taxon>
    </lineage>
</organism>
<dbReference type="AlphaFoldDB" id="A0A9E7CSA5"/>
<dbReference type="EMBL" id="CP094358">
    <property type="protein sequence ID" value="UOB15941.1"/>
    <property type="molecule type" value="Genomic_DNA"/>
</dbReference>
<keyword evidence="3" id="KW-1185">Reference proteome</keyword>
<evidence type="ECO:0000313" key="2">
    <source>
        <dbReference type="EMBL" id="UOB15941.1"/>
    </source>
</evidence>
<evidence type="ECO:0000313" key="3">
    <source>
        <dbReference type="Proteomes" id="UP000831290"/>
    </source>
</evidence>
<dbReference type="Pfam" id="PF06283">
    <property type="entry name" value="ThuA"/>
    <property type="match status" value="1"/>
</dbReference>
<accession>A0A9E7CSA5</accession>
<dbReference type="PROSITE" id="PS51257">
    <property type="entry name" value="PROKAR_LIPOPROTEIN"/>
    <property type="match status" value="1"/>
</dbReference>
<sequence length="241" mass="27529">MKYFLPLIFCVVLISCSSPNENVLVFTKTAGFRHESIETGVKLMKDLGAENNFTVYNTEDASVFHADSLAKFNLVIFLNTSGNILNKEQQNAFKSYINNGGSFMGIHGAADTENRWKWFTQLLGASFASHPKNPNVRQATINVLRTEHNSCRHLNYEWVRYDEWYNFSHISPNITVLMKLDESTYKGGRNGRNHPIAWYQEFEGGRSFYTGGGHTEQCYSEEAFVKHLLGGIEFCLRRESN</sequence>
<dbReference type="PANTHER" id="PTHR40469:SF2">
    <property type="entry name" value="GALACTOSE-BINDING DOMAIN-LIKE SUPERFAMILY PROTEIN"/>
    <property type="match status" value="1"/>
</dbReference>
<reference evidence="2" key="1">
    <citation type="submission" date="2022-03" db="EMBL/GenBank/DDBJ databases">
        <title>Description of Abyssus ytuae gen. nov., sp. nov., a novel member of the family Flavobacteriaceae isolated from the sediment of Mariana Trench.</title>
        <authorList>
            <person name="Zhang J."/>
            <person name="Xu X."/>
        </authorList>
    </citation>
    <scope>NUCLEOTIDE SEQUENCE</scope>
    <source>
        <strain evidence="2">MT3330</strain>
    </source>
</reference>
<dbReference type="Proteomes" id="UP000831290">
    <property type="component" value="Chromosome"/>
</dbReference>
<feature type="domain" description="ThuA-like" evidence="1">
    <location>
        <begin position="22"/>
        <end position="234"/>
    </location>
</feature>
<gene>
    <name evidence="2" type="ORF">MQE35_09330</name>
</gene>
<dbReference type="InterPro" id="IPR029010">
    <property type="entry name" value="ThuA-like"/>
</dbReference>
<proteinExistence type="predicted"/>
<name>A0A9E7CSA5_9FLAO</name>
<dbReference type="InterPro" id="IPR029062">
    <property type="entry name" value="Class_I_gatase-like"/>
</dbReference>
<dbReference type="SUPFAM" id="SSF52317">
    <property type="entry name" value="Class I glutamine amidotransferase-like"/>
    <property type="match status" value="1"/>
</dbReference>